<proteinExistence type="predicted"/>
<name>A0ABY9HAX7_9MOLU</name>
<protein>
    <submittedName>
        <fullName evidence="1">Helix-hairpin-helix domain-containing protein</fullName>
    </submittedName>
</protein>
<dbReference type="Pfam" id="PF12836">
    <property type="entry name" value="HHH_3"/>
    <property type="match status" value="1"/>
</dbReference>
<reference evidence="1" key="1">
    <citation type="submission" date="2023-08" db="EMBL/GenBank/DDBJ databases">
        <title>Complete genome sequence of Mycoplasma seminis 2200.</title>
        <authorList>
            <person name="Spergser J."/>
        </authorList>
    </citation>
    <scope>NUCLEOTIDE SEQUENCE [LARGE SCALE GENOMIC DNA]</scope>
    <source>
        <strain evidence="1">2200</strain>
    </source>
</reference>
<accession>A0ABY9HAX7</accession>
<dbReference type="SUPFAM" id="SSF47781">
    <property type="entry name" value="RuvA domain 2-like"/>
    <property type="match status" value="1"/>
</dbReference>
<dbReference type="Proteomes" id="UP001237011">
    <property type="component" value="Chromosome"/>
</dbReference>
<dbReference type="NCBIfam" id="NF045978">
    <property type="entry name" value="ComEA_MAG0490"/>
    <property type="match status" value="1"/>
</dbReference>
<evidence type="ECO:0000313" key="1">
    <source>
        <dbReference type="EMBL" id="WLP85757.1"/>
    </source>
</evidence>
<dbReference type="InterPro" id="IPR010994">
    <property type="entry name" value="RuvA_2-like"/>
</dbReference>
<evidence type="ECO:0000313" key="2">
    <source>
        <dbReference type="Proteomes" id="UP001237011"/>
    </source>
</evidence>
<keyword evidence="2" id="KW-1185">Reference proteome</keyword>
<organism evidence="1 2">
    <name type="scientific">Mycoplasma seminis</name>
    <dbReference type="NCBI Taxonomy" id="512749"/>
    <lineage>
        <taxon>Bacteria</taxon>
        <taxon>Bacillati</taxon>
        <taxon>Mycoplasmatota</taxon>
        <taxon>Mollicutes</taxon>
        <taxon>Mycoplasmataceae</taxon>
        <taxon>Mycoplasma</taxon>
    </lineage>
</organism>
<dbReference type="RefSeq" id="WP_305938182.1">
    <property type="nucleotide sequence ID" value="NZ_CP132191.1"/>
</dbReference>
<gene>
    <name evidence="1" type="ORF">Q8852_01210</name>
</gene>
<sequence length="168" mass="19478">MRKKKLILYLILVLLASGIAGYVLIQQIQAQHSLQKSKKGGEEDKIYKYKLSGNVLHKNIESTKPLTYRELLYLAQVKSGSDLDSLKLDDYATEEQTIFIPRKDQKLLWSDIRSAKDFEVFGIDKKYARYLYEYKEKNQGIPTWDDILKIKGIGSKTIEILKSFLILE</sequence>
<dbReference type="EMBL" id="CP132191">
    <property type="protein sequence ID" value="WLP85757.1"/>
    <property type="molecule type" value="Genomic_DNA"/>
</dbReference>
<dbReference type="Gene3D" id="1.10.150.310">
    <property type="entry name" value="Tex RuvX-like domain-like"/>
    <property type="match status" value="1"/>
</dbReference>